<comment type="caution">
    <text evidence="3">The sequence shown here is derived from an EMBL/GenBank/DDBJ whole genome shotgun (WGS) entry which is preliminary data.</text>
</comment>
<dbReference type="Gene3D" id="3.40.190.150">
    <property type="entry name" value="Bordetella uptake gene, domain 1"/>
    <property type="match status" value="1"/>
</dbReference>
<evidence type="ECO:0000256" key="1">
    <source>
        <dbReference type="ARBA" id="ARBA00006987"/>
    </source>
</evidence>
<dbReference type="PANTHER" id="PTHR42928">
    <property type="entry name" value="TRICARBOXYLATE-BINDING PROTEIN"/>
    <property type="match status" value="1"/>
</dbReference>
<dbReference type="InterPro" id="IPR042100">
    <property type="entry name" value="Bug_dom1"/>
</dbReference>
<dbReference type="PANTHER" id="PTHR42928:SF5">
    <property type="entry name" value="BLR1237 PROTEIN"/>
    <property type="match status" value="1"/>
</dbReference>
<feature type="chain" id="PRO_5045727290" evidence="2">
    <location>
        <begin position="27"/>
        <end position="92"/>
    </location>
</feature>
<evidence type="ECO:0000313" key="3">
    <source>
        <dbReference type="EMBL" id="MEJ8852265.1"/>
    </source>
</evidence>
<evidence type="ECO:0000256" key="2">
    <source>
        <dbReference type="SAM" id="SignalP"/>
    </source>
</evidence>
<gene>
    <name evidence="3" type="ORF">WKW82_36960</name>
</gene>
<accession>A0ABU8WXK1</accession>
<feature type="signal peptide" evidence="2">
    <location>
        <begin position="1"/>
        <end position="26"/>
    </location>
</feature>
<reference evidence="3 4" key="1">
    <citation type="submission" date="2024-03" db="EMBL/GenBank/DDBJ databases">
        <title>Novel species of the genus Variovorax.</title>
        <authorList>
            <person name="Liu Q."/>
            <person name="Xin Y.-H."/>
        </authorList>
    </citation>
    <scope>NUCLEOTIDE SEQUENCE [LARGE SCALE GENOMIC DNA]</scope>
    <source>
        <strain evidence="3 4">KACC 18900</strain>
    </source>
</reference>
<keyword evidence="2" id="KW-0732">Signal</keyword>
<dbReference type="RefSeq" id="WP_340348184.1">
    <property type="nucleotide sequence ID" value="NZ_JBBKZT010000035.1"/>
</dbReference>
<dbReference type="EMBL" id="JBBKZT010000035">
    <property type="protein sequence ID" value="MEJ8852265.1"/>
    <property type="molecule type" value="Genomic_DNA"/>
</dbReference>
<name>A0ABU8WXK1_9BURK</name>
<protein>
    <submittedName>
        <fullName evidence="3">Tripartite tricarboxylate transporter substrate-binding protein</fullName>
    </submittedName>
</protein>
<evidence type="ECO:0000313" key="4">
    <source>
        <dbReference type="Proteomes" id="UP001385892"/>
    </source>
</evidence>
<proteinExistence type="inferred from homology"/>
<organism evidence="3 4">
    <name type="scientific">Variovorax rhizosphaerae</name>
    <dbReference type="NCBI Taxonomy" id="1836200"/>
    <lineage>
        <taxon>Bacteria</taxon>
        <taxon>Pseudomonadati</taxon>
        <taxon>Pseudomonadota</taxon>
        <taxon>Betaproteobacteria</taxon>
        <taxon>Burkholderiales</taxon>
        <taxon>Comamonadaceae</taxon>
        <taxon>Variovorax</taxon>
    </lineage>
</organism>
<comment type="similarity">
    <text evidence="1">Belongs to the UPF0065 (bug) family.</text>
</comment>
<keyword evidence="4" id="KW-1185">Reference proteome</keyword>
<dbReference type="Proteomes" id="UP001385892">
    <property type="component" value="Unassembled WGS sequence"/>
</dbReference>
<dbReference type="InterPro" id="IPR005064">
    <property type="entry name" value="BUG"/>
</dbReference>
<sequence>MKNAGISRRSIVLAAAGVSFAGAAYAQPGSQVVKILVGFPPGQATDIVARLLATKLPAVTGGNYIVDNKPGQGGSLAMGVLAKSPPDGSVLV</sequence>